<dbReference type="Proteomes" id="UP001321582">
    <property type="component" value="Chromosome"/>
</dbReference>
<organism evidence="1 2">
    <name type="scientific">Haliovirga abyssi</name>
    <dbReference type="NCBI Taxonomy" id="2996794"/>
    <lineage>
        <taxon>Bacteria</taxon>
        <taxon>Fusobacteriati</taxon>
        <taxon>Fusobacteriota</taxon>
        <taxon>Fusobacteriia</taxon>
        <taxon>Fusobacteriales</taxon>
        <taxon>Haliovirgaceae</taxon>
        <taxon>Haliovirga</taxon>
    </lineage>
</organism>
<gene>
    <name evidence="1" type="ORF">HLVA_02970</name>
</gene>
<name>A0AAU9D592_9FUSO</name>
<dbReference type="KEGG" id="haby:HLVA_02970"/>
<reference evidence="1 2" key="1">
    <citation type="submission" date="2022-11" db="EMBL/GenBank/DDBJ databases">
        <title>Haliovirga abyssi gen. nov., sp. nov., a mesophilic fermentative bacterium isolated from the Iheya North hydrothermal field and the proposal of Haliovirgaceae fam. nov.</title>
        <authorList>
            <person name="Miyazaki U."/>
            <person name="Tame A."/>
            <person name="Miyazaki J."/>
            <person name="Takai K."/>
            <person name="Sawayama S."/>
            <person name="Kitajima M."/>
            <person name="Okamoto A."/>
            <person name="Nakagawa S."/>
        </authorList>
    </citation>
    <scope>NUCLEOTIDE SEQUENCE [LARGE SCALE GENOMIC DNA]</scope>
    <source>
        <strain evidence="1 2">IC12</strain>
    </source>
</reference>
<sequence>MRYIRQIKIKKLDNCSVEVVLFLYNLTIRLPQKNKKEVGFYDMDI</sequence>
<protein>
    <submittedName>
        <fullName evidence="1">Uncharacterized protein</fullName>
    </submittedName>
</protein>
<dbReference type="AlphaFoldDB" id="A0AAU9D592"/>
<dbReference type="RefSeq" id="WP_307904674.1">
    <property type="nucleotide sequence ID" value="NZ_AP027059.1"/>
</dbReference>
<keyword evidence="2" id="KW-1185">Reference proteome</keyword>
<proteinExistence type="predicted"/>
<evidence type="ECO:0000313" key="2">
    <source>
        <dbReference type="Proteomes" id="UP001321582"/>
    </source>
</evidence>
<evidence type="ECO:0000313" key="1">
    <source>
        <dbReference type="EMBL" id="BDU49728.1"/>
    </source>
</evidence>
<dbReference type="EMBL" id="AP027059">
    <property type="protein sequence ID" value="BDU49728.1"/>
    <property type="molecule type" value="Genomic_DNA"/>
</dbReference>
<accession>A0AAU9D592</accession>